<sequence length="320" mass="36786">MGIEIEFAGLEAKQIADHMQATLGGKINWQSPFVLIVESDELGPFKLEMDSKQIKELGDRSNIQGNPTEAAPSFEKTYIETVSRLAGNLVPWEIVSPPMELSELHRLFPLVDLLRESGAKGTRAAMYYAFGVHLNPEPCELSAEHLLLHLKSFFCLYEWILIEGDVDFSRRVTPYINHFPNEYVLKILDADYHPDMDQLIDDYLEFNPTRNRSLDMLPMFAHIDEPRVKAVVDDDRVNARPTFHYRLPNCEIDDPNWNLNRSIEIWMAVEELALNEQLQTVCNEYHNKLSSVLSGLGEKWPERLKEMLPLPSSTSWQQSV</sequence>
<dbReference type="InterPro" id="IPR022025">
    <property type="entry name" value="Amidoligase_2"/>
</dbReference>
<proteinExistence type="predicted"/>
<dbReference type="AlphaFoldDB" id="A0A395JIW4"/>
<accession>A0A395JIW4</accession>
<dbReference type="Proteomes" id="UP000253083">
    <property type="component" value="Unassembled WGS sequence"/>
</dbReference>
<keyword evidence="1" id="KW-0436">Ligase</keyword>
<evidence type="ECO:0000313" key="1">
    <source>
        <dbReference type="EMBL" id="RBP48718.1"/>
    </source>
</evidence>
<reference evidence="1 2" key="1">
    <citation type="submission" date="2018-06" db="EMBL/GenBank/DDBJ databases">
        <title>Genomic Encyclopedia of Type Strains, Phase IV (KMG-IV): sequencing the most valuable type-strain genomes for metagenomic binning, comparative biology and taxonomic classification.</title>
        <authorList>
            <person name="Goeker M."/>
        </authorList>
    </citation>
    <scope>NUCLEOTIDE SEQUENCE [LARGE SCALE GENOMIC DNA]</scope>
    <source>
        <strain evidence="1 2">DSM 24032</strain>
    </source>
</reference>
<dbReference type="Pfam" id="PF12224">
    <property type="entry name" value="Amidoligase_2"/>
    <property type="match status" value="1"/>
</dbReference>
<evidence type="ECO:0000313" key="2">
    <source>
        <dbReference type="Proteomes" id="UP000253083"/>
    </source>
</evidence>
<protein>
    <submittedName>
        <fullName evidence="1">Putative amidoligase enzyme</fullName>
    </submittedName>
</protein>
<keyword evidence="2" id="KW-1185">Reference proteome</keyword>
<dbReference type="EMBL" id="QNRT01000005">
    <property type="protein sequence ID" value="RBP48718.1"/>
    <property type="molecule type" value="Genomic_DNA"/>
</dbReference>
<name>A0A395JIW4_9GAMM</name>
<gene>
    <name evidence="1" type="ORF">DFR28_10556</name>
</gene>
<dbReference type="InParanoid" id="A0A395JIW4"/>
<organism evidence="1 2">
    <name type="scientific">Arenicella xantha</name>
    <dbReference type="NCBI Taxonomy" id="644221"/>
    <lineage>
        <taxon>Bacteria</taxon>
        <taxon>Pseudomonadati</taxon>
        <taxon>Pseudomonadota</taxon>
        <taxon>Gammaproteobacteria</taxon>
        <taxon>Arenicellales</taxon>
        <taxon>Arenicellaceae</taxon>
        <taxon>Arenicella</taxon>
    </lineage>
</organism>
<comment type="caution">
    <text evidence="1">The sequence shown here is derived from an EMBL/GenBank/DDBJ whole genome shotgun (WGS) entry which is preliminary data.</text>
</comment>
<dbReference type="GO" id="GO:0016874">
    <property type="term" value="F:ligase activity"/>
    <property type="evidence" value="ECO:0007669"/>
    <property type="project" value="UniProtKB-KW"/>
</dbReference>